<proteinExistence type="predicted"/>
<protein>
    <submittedName>
        <fullName evidence="1">Uncharacterized protein</fullName>
    </submittedName>
</protein>
<sequence>MKILCYRALQTTVPCLTEKRRTVRDKLGLTRTGLALGLARVQVKATSSGWPRSSLDDKNKPLTQVTQFMTSNTGYSVYVGVDARVCGGCMGYMLDRLVFPMLYYLDCTVI</sequence>
<comment type="caution">
    <text evidence="1">The sequence shown here is derived from an EMBL/GenBank/DDBJ whole genome shotgun (WGS) entry which is preliminary data.</text>
</comment>
<keyword evidence="2" id="KW-1185">Reference proteome</keyword>
<evidence type="ECO:0000313" key="2">
    <source>
        <dbReference type="Proteomes" id="UP001283361"/>
    </source>
</evidence>
<dbReference type="EMBL" id="JAWDGP010002890">
    <property type="protein sequence ID" value="KAK3778975.1"/>
    <property type="molecule type" value="Genomic_DNA"/>
</dbReference>
<reference evidence="1" key="1">
    <citation type="journal article" date="2023" name="G3 (Bethesda)">
        <title>A reference genome for the long-term kleptoplast-retaining sea slug Elysia crispata morphotype clarki.</title>
        <authorList>
            <person name="Eastman K.E."/>
            <person name="Pendleton A.L."/>
            <person name="Shaikh M.A."/>
            <person name="Suttiyut T."/>
            <person name="Ogas R."/>
            <person name="Tomko P."/>
            <person name="Gavelis G."/>
            <person name="Widhalm J.R."/>
            <person name="Wisecaver J.H."/>
        </authorList>
    </citation>
    <scope>NUCLEOTIDE SEQUENCE</scope>
    <source>
        <strain evidence="1">ECLA1</strain>
    </source>
</reference>
<name>A0AAE1A0U5_9GAST</name>
<accession>A0AAE1A0U5</accession>
<organism evidence="1 2">
    <name type="scientific">Elysia crispata</name>
    <name type="common">lettuce slug</name>
    <dbReference type="NCBI Taxonomy" id="231223"/>
    <lineage>
        <taxon>Eukaryota</taxon>
        <taxon>Metazoa</taxon>
        <taxon>Spiralia</taxon>
        <taxon>Lophotrochozoa</taxon>
        <taxon>Mollusca</taxon>
        <taxon>Gastropoda</taxon>
        <taxon>Heterobranchia</taxon>
        <taxon>Euthyneura</taxon>
        <taxon>Panpulmonata</taxon>
        <taxon>Sacoglossa</taxon>
        <taxon>Placobranchoidea</taxon>
        <taxon>Plakobranchidae</taxon>
        <taxon>Elysia</taxon>
    </lineage>
</organism>
<dbReference type="AlphaFoldDB" id="A0AAE1A0U5"/>
<gene>
    <name evidence="1" type="ORF">RRG08_034236</name>
</gene>
<dbReference type="Proteomes" id="UP001283361">
    <property type="component" value="Unassembled WGS sequence"/>
</dbReference>
<evidence type="ECO:0000313" key="1">
    <source>
        <dbReference type="EMBL" id="KAK3778975.1"/>
    </source>
</evidence>